<organism evidence="2">
    <name type="scientific">Alexandrium tamarense</name>
    <name type="common">Red tide dinoflagellate</name>
    <name type="synonym">Gonyaulax tamarensis</name>
    <dbReference type="NCBI Taxonomy" id="2926"/>
    <lineage>
        <taxon>Eukaryota</taxon>
        <taxon>Sar</taxon>
        <taxon>Alveolata</taxon>
        <taxon>Dinophyceae</taxon>
        <taxon>Gonyaulacales</taxon>
        <taxon>Pyrocystaceae</taxon>
        <taxon>Alexandrium</taxon>
    </lineage>
</organism>
<feature type="chain" id="PRO_5002672300" evidence="1">
    <location>
        <begin position="21"/>
        <end position="131"/>
    </location>
</feature>
<dbReference type="EMBL" id="AB257198">
    <property type="protein sequence ID" value="BAF51573.1"/>
    <property type="molecule type" value="mRNA"/>
</dbReference>
<accession>A4PBS0</accession>
<keyword evidence="1" id="KW-0732">Signal</keyword>
<feature type="signal peptide" evidence="1">
    <location>
        <begin position="1"/>
        <end position="20"/>
    </location>
</feature>
<evidence type="ECO:0000256" key="1">
    <source>
        <dbReference type="SAM" id="SignalP"/>
    </source>
</evidence>
<reference evidence="2" key="1">
    <citation type="submission" date="2006-04" db="EMBL/GenBank/DDBJ databases">
        <title>Isolation of Mating-Type-Specifically Expressed Gene in the Dinoflagellate Alexandrium tamarense.</title>
        <authorList>
            <person name="Kobiyama A."/>
            <person name="Ikeda Y."/>
            <person name="Koike K."/>
            <person name="Ogata T."/>
        </authorList>
    </citation>
    <scope>NUCLEOTIDE SEQUENCE</scope>
</reference>
<sequence length="131" mass="13687">MAPCRNLVLSVAILATASWASPSAELRGSVAKAPEPEQVLGGGSLKQAWHADEPATEATANSNGGAFLYSNSTLLGATSSCSDSWSHGWTMNGCQNHCFGNGWSQWCFNNGGCICGSGCGWLMIDGYKCTF</sequence>
<protein>
    <submittedName>
        <fullName evidence="2">Uncharacterized protein AT4-3</fullName>
    </submittedName>
</protein>
<evidence type="ECO:0000313" key="2">
    <source>
        <dbReference type="EMBL" id="BAF51573.1"/>
    </source>
</evidence>
<dbReference type="AlphaFoldDB" id="A4PBS0"/>
<name>A4PBS0_ALETA</name>
<proteinExistence type="evidence at transcript level"/>
<gene>
    <name evidence="2" type="primary">AT4-3</name>
</gene>